<sequence length="669" mass="74591">MLQAYLLKLVQSDVLNEMGMHQSAPKQDHVFPAPTDISEDLAPVEQEHHFTKAPPIQQDLTVDTSASQQAGFGSIQPRDHEEEMPPTSASAESGTSTFLHTIISRAVSQGPEALPQAFDPYPQLRKDPCLDVAISSGPLSRDHDGPQAMVAAARQETSVALEESRSNSEITPQPVSKFSTKSITPVIDIATLFTPFKKSSIISRIGVKLLALCVRKYRDTIEEGQEEDKRWRAYLSSLCSTSRGEELFGEVAKMKAHLAPTAAALDKINFNRVLEGWPKIKVLESRKAAIIPILDEGFFRLCENLGRAERYSGIDMAKFWTIEIEEFKGIRRLIDCQYIALSQGHRAKARMTKSWWLAAALEATMTEDFATSMSQDSYTESREERLMVVGCFPALLLTCSQCAKPHIEFNIHYNCDKCFNGSWNICLECYRAGKGCPNWFGFGSTAWARWERLKSSGYLSAGAEQPHTLIASRFADLASTSSIPLLRLETGMFCSNCLKCANDCYFQCDLCNNGDWGFCYDCVNQGRCCTHPLIPWAYTSYELKTSPTPGPRTRLSPSALTGQGAVSRDPFEPLTWTVACDICLGSIQPFAPRFHCSWCASSSDDCDICYSCYSELERRGRIAPENGQKGWRRRSPTSQIMAIFSIHASTAFESDHLSDDQCRKQEFVV</sequence>
<dbReference type="InParanoid" id="A0A2J6SIJ7"/>
<dbReference type="Proteomes" id="UP000235371">
    <property type="component" value="Unassembled WGS sequence"/>
</dbReference>
<dbReference type="EMBL" id="KZ613913">
    <property type="protein sequence ID" value="PMD50560.1"/>
    <property type="molecule type" value="Genomic_DNA"/>
</dbReference>
<evidence type="ECO:0000313" key="2">
    <source>
        <dbReference type="EMBL" id="PMD50560.1"/>
    </source>
</evidence>
<evidence type="ECO:0008006" key="4">
    <source>
        <dbReference type="Google" id="ProtNLM"/>
    </source>
</evidence>
<dbReference type="SUPFAM" id="SSF57850">
    <property type="entry name" value="RING/U-box"/>
    <property type="match status" value="1"/>
</dbReference>
<organism evidence="2 3">
    <name type="scientific">Hyaloscypha bicolor E</name>
    <dbReference type="NCBI Taxonomy" id="1095630"/>
    <lineage>
        <taxon>Eukaryota</taxon>
        <taxon>Fungi</taxon>
        <taxon>Dikarya</taxon>
        <taxon>Ascomycota</taxon>
        <taxon>Pezizomycotina</taxon>
        <taxon>Leotiomycetes</taxon>
        <taxon>Helotiales</taxon>
        <taxon>Hyaloscyphaceae</taxon>
        <taxon>Hyaloscypha</taxon>
        <taxon>Hyaloscypha bicolor</taxon>
    </lineage>
</organism>
<evidence type="ECO:0000256" key="1">
    <source>
        <dbReference type="SAM" id="MobiDB-lite"/>
    </source>
</evidence>
<feature type="compositionally biased region" description="Polar residues" evidence="1">
    <location>
        <begin position="58"/>
        <end position="71"/>
    </location>
</feature>
<name>A0A2J6SIJ7_9HELO</name>
<keyword evidence="3" id="KW-1185">Reference proteome</keyword>
<dbReference type="OrthoDB" id="1305878at2759"/>
<proteinExistence type="predicted"/>
<gene>
    <name evidence="2" type="ORF">K444DRAFT_272036</name>
</gene>
<dbReference type="GeneID" id="36579560"/>
<dbReference type="STRING" id="1095630.A0A2J6SIJ7"/>
<dbReference type="RefSeq" id="XP_024727464.1">
    <property type="nucleotide sequence ID" value="XM_024871478.1"/>
</dbReference>
<evidence type="ECO:0000313" key="3">
    <source>
        <dbReference type="Proteomes" id="UP000235371"/>
    </source>
</evidence>
<protein>
    <recommendedName>
        <fullName evidence="4">ZZ-type domain-containing protein</fullName>
    </recommendedName>
</protein>
<accession>A0A2J6SIJ7</accession>
<dbReference type="AlphaFoldDB" id="A0A2J6SIJ7"/>
<feature type="region of interest" description="Disordered" evidence="1">
    <location>
        <begin position="52"/>
        <end position="94"/>
    </location>
</feature>
<reference evidence="2 3" key="1">
    <citation type="submission" date="2016-04" db="EMBL/GenBank/DDBJ databases">
        <title>A degradative enzymes factory behind the ericoid mycorrhizal symbiosis.</title>
        <authorList>
            <consortium name="DOE Joint Genome Institute"/>
            <person name="Martino E."/>
            <person name="Morin E."/>
            <person name="Grelet G."/>
            <person name="Kuo A."/>
            <person name="Kohler A."/>
            <person name="Daghino S."/>
            <person name="Barry K."/>
            <person name="Choi C."/>
            <person name="Cichocki N."/>
            <person name="Clum A."/>
            <person name="Copeland A."/>
            <person name="Hainaut M."/>
            <person name="Haridas S."/>
            <person name="Labutti K."/>
            <person name="Lindquist E."/>
            <person name="Lipzen A."/>
            <person name="Khouja H.-R."/>
            <person name="Murat C."/>
            <person name="Ohm R."/>
            <person name="Olson A."/>
            <person name="Spatafora J."/>
            <person name="Veneault-Fourrey C."/>
            <person name="Henrissat B."/>
            <person name="Grigoriev I."/>
            <person name="Martin F."/>
            <person name="Perotto S."/>
        </authorList>
    </citation>
    <scope>NUCLEOTIDE SEQUENCE [LARGE SCALE GENOMIC DNA]</scope>
    <source>
        <strain evidence="2 3">E</strain>
    </source>
</reference>